<keyword evidence="2" id="KW-0813">Transport</keyword>
<evidence type="ECO:0000256" key="7">
    <source>
        <dbReference type="ARBA" id="ARBA00022989"/>
    </source>
</evidence>
<dbReference type="EMBL" id="CP002659">
    <property type="protein sequence ID" value="AEC01350.1"/>
    <property type="molecule type" value="Genomic_DNA"/>
</dbReference>
<dbReference type="GO" id="GO:0042941">
    <property type="term" value="P:D-alanine transmembrane transport"/>
    <property type="evidence" value="ECO:0007669"/>
    <property type="project" value="TreeGrafter"/>
</dbReference>
<keyword evidence="4" id="KW-0997">Cell inner membrane</keyword>
<dbReference type="Pfam" id="PF02653">
    <property type="entry name" value="BPD_transp_2"/>
    <property type="match status" value="1"/>
</dbReference>
<dbReference type="InterPro" id="IPR052157">
    <property type="entry name" value="BCAA_transport_permease"/>
</dbReference>
<keyword evidence="5 10" id="KW-0812">Transmembrane</keyword>
<dbReference type="InterPro" id="IPR001851">
    <property type="entry name" value="ABC_transp_permease"/>
</dbReference>
<gene>
    <name evidence="11" type="ordered locus">Spico_0108</name>
</gene>
<keyword evidence="8 10" id="KW-0472">Membrane</keyword>
<keyword evidence="12" id="KW-1185">Reference proteome</keyword>
<evidence type="ECO:0000256" key="3">
    <source>
        <dbReference type="ARBA" id="ARBA00022475"/>
    </source>
</evidence>
<dbReference type="GO" id="GO:0005304">
    <property type="term" value="F:L-valine transmembrane transporter activity"/>
    <property type="evidence" value="ECO:0007669"/>
    <property type="project" value="TreeGrafter"/>
</dbReference>
<feature type="transmembrane region" description="Helical" evidence="10">
    <location>
        <begin position="7"/>
        <end position="30"/>
    </location>
</feature>
<evidence type="ECO:0000313" key="12">
    <source>
        <dbReference type="Proteomes" id="UP000007939"/>
    </source>
</evidence>
<dbReference type="Proteomes" id="UP000007939">
    <property type="component" value="Chromosome"/>
</dbReference>
<dbReference type="STRING" id="760011.Spico_0108"/>
<keyword evidence="6" id="KW-0029">Amino-acid transport</keyword>
<evidence type="ECO:0000313" key="11">
    <source>
        <dbReference type="EMBL" id="AEC01350.1"/>
    </source>
</evidence>
<proteinExistence type="inferred from homology"/>
<dbReference type="AlphaFoldDB" id="F4GJ55"/>
<evidence type="ECO:0000256" key="10">
    <source>
        <dbReference type="SAM" id="Phobius"/>
    </source>
</evidence>
<comment type="subcellular location">
    <subcellularLocation>
        <location evidence="1">Cell membrane</location>
        <topology evidence="1">Multi-pass membrane protein</topology>
    </subcellularLocation>
</comment>
<dbReference type="RefSeq" id="WP_013738746.1">
    <property type="nucleotide sequence ID" value="NC_015436.1"/>
</dbReference>
<evidence type="ECO:0000256" key="2">
    <source>
        <dbReference type="ARBA" id="ARBA00022448"/>
    </source>
</evidence>
<dbReference type="KEGG" id="scc:Spico_0108"/>
<keyword evidence="7 10" id="KW-1133">Transmembrane helix</keyword>
<dbReference type="CDD" id="cd06582">
    <property type="entry name" value="TM_PBP1_LivH_like"/>
    <property type="match status" value="1"/>
</dbReference>
<name>F4GJ55_PARC1</name>
<dbReference type="GO" id="GO:0015188">
    <property type="term" value="F:L-isoleucine transmembrane transporter activity"/>
    <property type="evidence" value="ECO:0007669"/>
    <property type="project" value="TreeGrafter"/>
</dbReference>
<evidence type="ECO:0000256" key="6">
    <source>
        <dbReference type="ARBA" id="ARBA00022970"/>
    </source>
</evidence>
<evidence type="ECO:0000256" key="5">
    <source>
        <dbReference type="ARBA" id="ARBA00022692"/>
    </source>
</evidence>
<dbReference type="eggNOG" id="COG0559">
    <property type="taxonomic scope" value="Bacteria"/>
</dbReference>
<dbReference type="OrthoDB" id="9807115at2"/>
<dbReference type="PANTHER" id="PTHR11795:SF371">
    <property type="entry name" value="HIGH-AFFINITY BRANCHED-CHAIN AMINO ACID TRANSPORT SYSTEM PERMEASE PROTEIN LIVH"/>
    <property type="match status" value="1"/>
</dbReference>
<organism evidence="11 12">
    <name type="scientific">Parasphaerochaeta coccoides (strain ATCC BAA-1237 / DSM 17374 / SPN1)</name>
    <name type="common">Sphaerochaeta coccoides</name>
    <dbReference type="NCBI Taxonomy" id="760011"/>
    <lineage>
        <taxon>Bacteria</taxon>
        <taxon>Pseudomonadati</taxon>
        <taxon>Spirochaetota</taxon>
        <taxon>Spirochaetia</taxon>
        <taxon>Spirochaetales</taxon>
        <taxon>Sphaerochaetaceae</taxon>
        <taxon>Parasphaerochaeta</taxon>
    </lineage>
</organism>
<feature type="transmembrane region" description="Helical" evidence="10">
    <location>
        <begin position="226"/>
        <end position="251"/>
    </location>
</feature>
<comment type="similarity">
    <text evidence="9">Belongs to the binding-protein-dependent transport system permease family. LivHM subfamily.</text>
</comment>
<reference evidence="12" key="1">
    <citation type="submission" date="2011-04" db="EMBL/GenBank/DDBJ databases">
        <title>The complete genome of Spirochaeta coccoides DSM 17374.</title>
        <authorList>
            <person name="Lucas S."/>
            <person name="Copeland A."/>
            <person name="Lapidus A."/>
            <person name="Bruce D."/>
            <person name="Goodwin L."/>
            <person name="Pitluck S."/>
            <person name="Peters L."/>
            <person name="Kyrpides N."/>
            <person name="Mavromatis K."/>
            <person name="Pagani I."/>
            <person name="Ivanova N."/>
            <person name="Ovchinnikova G."/>
            <person name="Lu M."/>
            <person name="Detter J.C."/>
            <person name="Tapia R."/>
            <person name="Han C."/>
            <person name="Land M."/>
            <person name="Hauser L."/>
            <person name="Markowitz V."/>
            <person name="Cheng J.-F."/>
            <person name="Hugenholtz P."/>
            <person name="Woyke T."/>
            <person name="Wu D."/>
            <person name="Spring S."/>
            <person name="Schroeder M."/>
            <person name="Brambilla E."/>
            <person name="Klenk H.-P."/>
            <person name="Eisen J.A."/>
        </authorList>
    </citation>
    <scope>NUCLEOTIDE SEQUENCE [LARGE SCALE GENOMIC DNA]</scope>
    <source>
        <strain evidence="12">ATCC BAA-1237 / DSM 17374 / SPN1</strain>
    </source>
</reference>
<evidence type="ECO:0000256" key="9">
    <source>
        <dbReference type="ARBA" id="ARBA00037998"/>
    </source>
</evidence>
<feature type="transmembrane region" description="Helical" evidence="10">
    <location>
        <begin position="96"/>
        <end position="116"/>
    </location>
</feature>
<dbReference type="GO" id="GO:0015190">
    <property type="term" value="F:L-leucine transmembrane transporter activity"/>
    <property type="evidence" value="ECO:0007669"/>
    <property type="project" value="TreeGrafter"/>
</dbReference>
<dbReference type="GO" id="GO:0015808">
    <property type="term" value="P:L-alanine transport"/>
    <property type="evidence" value="ECO:0007669"/>
    <property type="project" value="TreeGrafter"/>
</dbReference>
<dbReference type="HOGENOM" id="CLU_039929_3_0_12"/>
<feature type="transmembrane region" description="Helical" evidence="10">
    <location>
        <begin position="263"/>
        <end position="284"/>
    </location>
</feature>
<reference evidence="11 12" key="2">
    <citation type="journal article" date="2012" name="Stand. Genomic Sci.">
        <title>Complete genome sequence of the termite hindgut bacterium Spirochaeta coccoides type strain (SPN1(T)), reclassification in the genus Sphaerochaeta as Sphaerochaeta coccoides comb. nov. and emendations of the family Spirochaetaceae and the genus Sphaerochaeta.</title>
        <authorList>
            <person name="Abt B."/>
            <person name="Han C."/>
            <person name="Scheuner C."/>
            <person name="Lu M."/>
            <person name="Lapidus A."/>
            <person name="Nolan M."/>
            <person name="Lucas S."/>
            <person name="Hammon N."/>
            <person name="Deshpande S."/>
            <person name="Cheng J.F."/>
            <person name="Tapia R."/>
            <person name="Goodwin L.A."/>
            <person name="Pitluck S."/>
            <person name="Liolios K."/>
            <person name="Pagani I."/>
            <person name="Ivanova N."/>
            <person name="Mavromatis K."/>
            <person name="Mikhailova N."/>
            <person name="Huntemann M."/>
            <person name="Pati A."/>
            <person name="Chen A."/>
            <person name="Palaniappan K."/>
            <person name="Land M."/>
            <person name="Hauser L."/>
            <person name="Brambilla E.M."/>
            <person name="Rohde M."/>
            <person name="Spring S."/>
            <person name="Gronow S."/>
            <person name="Goker M."/>
            <person name="Woyke T."/>
            <person name="Bristow J."/>
            <person name="Eisen J.A."/>
            <person name="Markowitz V."/>
            <person name="Hugenholtz P."/>
            <person name="Kyrpides N.C."/>
            <person name="Klenk H.P."/>
            <person name="Detter J.C."/>
        </authorList>
    </citation>
    <scope>NUCLEOTIDE SEQUENCE [LARGE SCALE GENOMIC DNA]</scope>
    <source>
        <strain evidence="12">ATCC BAA-1237 / DSM 17374 / SPN1</strain>
    </source>
</reference>
<dbReference type="GO" id="GO:0015192">
    <property type="term" value="F:L-phenylalanine transmembrane transporter activity"/>
    <property type="evidence" value="ECO:0007669"/>
    <property type="project" value="TreeGrafter"/>
</dbReference>
<dbReference type="GO" id="GO:1903806">
    <property type="term" value="P:L-isoleucine import across plasma membrane"/>
    <property type="evidence" value="ECO:0007669"/>
    <property type="project" value="TreeGrafter"/>
</dbReference>
<accession>F4GJ55</accession>
<evidence type="ECO:0000256" key="8">
    <source>
        <dbReference type="ARBA" id="ARBA00023136"/>
    </source>
</evidence>
<sequence>MLLQQIINGITIGSTYALVAIGFTMIFGVLELTNFSNSSLYMFGAYITYLLYSIVGARFFLAFTISIVLTGVLGYGVDRFALRRLRKKRAPKLSGLITTLGMSMVIDNSVMVFFGTDSKSFTNFMDFGKFYVGNAVVTWTQVIILSVACILMITLSIIVYRTKIGKAMGAIAQNQDAARLMGINTNKVISFTFIVSGFLACVAGTMVAMYYRSIETSMGTSIGTKIFAAAILGGVGILPGAVVGGLVLGVVETMVSAYISTGYRDAISFTILILVLLIMPNGLFGKKAVNKV</sequence>
<keyword evidence="3" id="KW-1003">Cell membrane</keyword>
<evidence type="ECO:0000256" key="4">
    <source>
        <dbReference type="ARBA" id="ARBA00022519"/>
    </source>
</evidence>
<protein>
    <submittedName>
        <fullName evidence="11">Inner-membrane translocator</fullName>
    </submittedName>
</protein>
<feature type="transmembrane region" description="Helical" evidence="10">
    <location>
        <begin position="188"/>
        <end position="211"/>
    </location>
</feature>
<dbReference type="PANTHER" id="PTHR11795">
    <property type="entry name" value="BRANCHED-CHAIN AMINO ACID TRANSPORT SYSTEM PERMEASE PROTEIN LIVH"/>
    <property type="match status" value="1"/>
</dbReference>
<feature type="transmembrane region" description="Helical" evidence="10">
    <location>
        <begin position="136"/>
        <end position="160"/>
    </location>
</feature>
<dbReference type="GO" id="GO:0005886">
    <property type="term" value="C:plasma membrane"/>
    <property type="evidence" value="ECO:0007669"/>
    <property type="project" value="UniProtKB-SubCell"/>
</dbReference>
<feature type="transmembrane region" description="Helical" evidence="10">
    <location>
        <begin position="50"/>
        <end position="75"/>
    </location>
</feature>
<evidence type="ECO:0000256" key="1">
    <source>
        <dbReference type="ARBA" id="ARBA00004651"/>
    </source>
</evidence>